<dbReference type="GO" id="GO:0003887">
    <property type="term" value="F:DNA-directed DNA polymerase activity"/>
    <property type="evidence" value="ECO:0007669"/>
    <property type="project" value="UniProtKB-KW"/>
</dbReference>
<feature type="compositionally biased region" description="Basic and acidic residues" evidence="3">
    <location>
        <begin position="1633"/>
        <end position="1648"/>
    </location>
</feature>
<feature type="region of interest" description="Disordered" evidence="3">
    <location>
        <begin position="240"/>
        <end position="261"/>
    </location>
</feature>
<feature type="region of interest" description="Disordered" evidence="3">
    <location>
        <begin position="1455"/>
        <end position="1509"/>
    </location>
</feature>
<dbReference type="GO" id="GO:0004190">
    <property type="term" value="F:aspartic-type endopeptidase activity"/>
    <property type="evidence" value="ECO:0007669"/>
    <property type="project" value="UniProtKB-KW"/>
</dbReference>
<dbReference type="Pfam" id="PF07727">
    <property type="entry name" value="RVT_2"/>
    <property type="match status" value="3"/>
</dbReference>
<feature type="region of interest" description="Disordered" evidence="3">
    <location>
        <begin position="1571"/>
        <end position="1621"/>
    </location>
</feature>
<feature type="region of interest" description="Disordered" evidence="3">
    <location>
        <begin position="1630"/>
        <end position="1649"/>
    </location>
</feature>
<evidence type="ECO:0000256" key="3">
    <source>
        <dbReference type="SAM" id="MobiDB-lite"/>
    </source>
</evidence>
<dbReference type="GO" id="GO:0006310">
    <property type="term" value="P:DNA recombination"/>
    <property type="evidence" value="ECO:0007669"/>
    <property type="project" value="UniProtKB-KW"/>
</dbReference>
<dbReference type="GO" id="GO:0004519">
    <property type="term" value="F:endonuclease activity"/>
    <property type="evidence" value="ECO:0007669"/>
    <property type="project" value="UniProtKB-KW"/>
</dbReference>
<feature type="compositionally biased region" description="Basic and acidic residues" evidence="3">
    <location>
        <begin position="1455"/>
        <end position="1468"/>
    </location>
</feature>
<protein>
    <recommendedName>
        <fullName evidence="5">Integrase catalytic domain-containing protein</fullName>
    </recommendedName>
</protein>
<feature type="region of interest" description="Disordered" evidence="3">
    <location>
        <begin position="908"/>
        <end position="954"/>
    </location>
</feature>
<dbReference type="InterPro" id="IPR043502">
    <property type="entry name" value="DNA/RNA_pol_sf"/>
</dbReference>
<dbReference type="InterPro" id="IPR039537">
    <property type="entry name" value="Retrotran_Ty1/copia-like"/>
</dbReference>
<dbReference type="EMBL" id="BKCJ010001940">
    <property type="protein sequence ID" value="GEU45116.1"/>
    <property type="molecule type" value="Genomic_DNA"/>
</dbReference>
<keyword evidence="4" id="KW-0732">Signal</keyword>
<dbReference type="GO" id="GO:0015074">
    <property type="term" value="P:DNA integration"/>
    <property type="evidence" value="ECO:0007669"/>
    <property type="project" value="UniProtKB-KW"/>
</dbReference>
<keyword evidence="1" id="KW-0479">Metal-binding</keyword>
<accession>A0A6L2K6T9</accession>
<dbReference type="PANTHER" id="PTHR42648">
    <property type="entry name" value="TRANSPOSASE, PUTATIVE-RELATED"/>
    <property type="match status" value="1"/>
</dbReference>
<gene>
    <name evidence="6" type="ORF">Tci_017094</name>
</gene>
<feature type="compositionally biased region" description="Basic and acidic residues" evidence="3">
    <location>
        <begin position="1494"/>
        <end position="1508"/>
    </location>
</feature>
<feature type="domain" description="Integrase catalytic" evidence="5">
    <location>
        <begin position="1048"/>
        <end position="1111"/>
    </location>
</feature>
<organism evidence="6">
    <name type="scientific">Tanacetum cinerariifolium</name>
    <name type="common">Dalmatian daisy</name>
    <name type="synonym">Chrysanthemum cinerariifolium</name>
    <dbReference type="NCBI Taxonomy" id="118510"/>
    <lineage>
        <taxon>Eukaryota</taxon>
        <taxon>Viridiplantae</taxon>
        <taxon>Streptophyta</taxon>
        <taxon>Embryophyta</taxon>
        <taxon>Tracheophyta</taxon>
        <taxon>Spermatophyta</taxon>
        <taxon>Magnoliopsida</taxon>
        <taxon>eudicotyledons</taxon>
        <taxon>Gunneridae</taxon>
        <taxon>Pentapetalae</taxon>
        <taxon>asterids</taxon>
        <taxon>campanulids</taxon>
        <taxon>Asterales</taxon>
        <taxon>Asteraceae</taxon>
        <taxon>Asteroideae</taxon>
        <taxon>Anthemideae</taxon>
        <taxon>Anthemidinae</taxon>
        <taxon>Tanacetum</taxon>
    </lineage>
</organism>
<feature type="domain" description="Integrase catalytic" evidence="5">
    <location>
        <begin position="259"/>
        <end position="380"/>
    </location>
</feature>
<evidence type="ECO:0000256" key="4">
    <source>
        <dbReference type="SAM" id="SignalP"/>
    </source>
</evidence>
<dbReference type="CDD" id="cd09272">
    <property type="entry name" value="RNase_HI_RT_Ty1"/>
    <property type="match status" value="1"/>
</dbReference>
<proteinExistence type="predicted"/>
<dbReference type="PROSITE" id="PS50994">
    <property type="entry name" value="INTEGRASE"/>
    <property type="match status" value="2"/>
</dbReference>
<dbReference type="InterPro" id="IPR025724">
    <property type="entry name" value="GAG-pre-integrase_dom"/>
</dbReference>
<name>A0A6L2K6T9_TANCI</name>
<dbReference type="GO" id="GO:0006508">
    <property type="term" value="P:proteolysis"/>
    <property type="evidence" value="ECO:0007669"/>
    <property type="project" value="UniProtKB-KW"/>
</dbReference>
<evidence type="ECO:0000256" key="1">
    <source>
        <dbReference type="ARBA" id="ARBA00022723"/>
    </source>
</evidence>
<dbReference type="InterPro" id="IPR001584">
    <property type="entry name" value="Integrase_cat-core"/>
</dbReference>
<dbReference type="GO" id="GO:0003964">
    <property type="term" value="F:RNA-directed DNA polymerase activity"/>
    <property type="evidence" value="ECO:0007669"/>
    <property type="project" value="UniProtKB-KW"/>
</dbReference>
<evidence type="ECO:0000256" key="2">
    <source>
        <dbReference type="ARBA" id="ARBA00022801"/>
    </source>
</evidence>
<comment type="caution">
    <text evidence="6">The sequence shown here is derived from an EMBL/GenBank/DDBJ whole genome shotgun (WGS) entry which is preliminary data.</text>
</comment>
<dbReference type="PANTHER" id="PTHR42648:SF18">
    <property type="entry name" value="RETROTRANSPOSON, UNCLASSIFIED-LIKE PROTEIN"/>
    <property type="match status" value="1"/>
</dbReference>
<feature type="signal peptide" evidence="4">
    <location>
        <begin position="1"/>
        <end position="35"/>
    </location>
</feature>
<dbReference type="Pfam" id="PF13976">
    <property type="entry name" value="gag_pre-integrs"/>
    <property type="match status" value="1"/>
</dbReference>
<dbReference type="SUPFAM" id="SSF53098">
    <property type="entry name" value="Ribonuclease H-like"/>
    <property type="match status" value="2"/>
</dbReference>
<feature type="compositionally biased region" description="Basic and acidic residues" evidence="3">
    <location>
        <begin position="927"/>
        <end position="943"/>
    </location>
</feature>
<feature type="chain" id="PRO_5026797697" description="Integrase catalytic domain-containing protein" evidence="4">
    <location>
        <begin position="36"/>
        <end position="1683"/>
    </location>
</feature>
<feature type="compositionally biased region" description="Basic and acidic residues" evidence="3">
    <location>
        <begin position="1571"/>
        <end position="1595"/>
    </location>
</feature>
<evidence type="ECO:0000313" key="6">
    <source>
        <dbReference type="EMBL" id="GEU45116.1"/>
    </source>
</evidence>
<dbReference type="InterPro" id="IPR012337">
    <property type="entry name" value="RNaseH-like_sf"/>
</dbReference>
<dbReference type="SUPFAM" id="SSF56672">
    <property type="entry name" value="DNA/RNA polymerases"/>
    <property type="match status" value="1"/>
</dbReference>
<dbReference type="GO" id="GO:0046872">
    <property type="term" value="F:metal ion binding"/>
    <property type="evidence" value="ECO:0007669"/>
    <property type="project" value="UniProtKB-KW"/>
</dbReference>
<dbReference type="InterPro" id="IPR036397">
    <property type="entry name" value="RNaseH_sf"/>
</dbReference>
<dbReference type="GO" id="GO:0005524">
    <property type="term" value="F:ATP binding"/>
    <property type="evidence" value="ECO:0007669"/>
    <property type="project" value="UniProtKB-KW"/>
</dbReference>
<dbReference type="InterPro" id="IPR013103">
    <property type="entry name" value="RVT_2"/>
</dbReference>
<keyword evidence="2" id="KW-0378">Hydrolase</keyword>
<reference evidence="6" key="1">
    <citation type="journal article" date="2019" name="Sci. Rep.">
        <title>Draft genome of Tanacetum cinerariifolium, the natural source of mosquito coil.</title>
        <authorList>
            <person name="Yamashiro T."/>
            <person name="Shiraishi A."/>
            <person name="Satake H."/>
            <person name="Nakayama K."/>
        </authorList>
    </citation>
    <scope>NUCLEOTIDE SEQUENCE</scope>
</reference>
<sequence length="1683" mass="190990">MSRLWFRIFRGDGTWFKETLLRVLLLQTMFMANLSSTDLVYDEAGPLYDSDTLSKYVEDNEDQVIHGDVSFVPNDAVIIIINDIYKQDSPCITYNNTVNASLTAELARYKELAKVIQICLWCVDLGCSKHMTENLKLLINFVWKFMGTVRLRNDHVAAILGFGDLQWGTILITRVYFIEGLGHNLFSVGKFCDSDLQSWLWHQCLSHLNFDTINDLAKNDLVFGLPKFKYHKEHLCPSCEQGKSKRASHPPKPVPNSRSKDEAPEVIKTLLKRISILLQSPVIIIRTDNGTEFKNQVLKEYFDSVGISHQVSSVRTPQQNRVVERRNRTLVEAARTMLIFSRVPLFLWAEAIATVCFTQNRSIIHRRFNKTPYELIRGRKLNIPFLHVFGALCYPKNDREDIGKLGAKGLDLTYAPSTITTQQPSEGELDLLFKAMCDDFIGETTPTPTNSSSQAINFPNTLQDVDELNSQQQHVQQQGNQAHLQSATVADNVSNAMFDANTFVNPFATPSTSAAESSSSQNENQFWQGINSDLMVTYAFPALDNISPLTLKWLFKNKHDEEQTVIRNKSRLVVRGYRKEEGIDFKESFALVAMLEAIMISLAYVAHKSFSVFQMDVKTAFLHRSLKEGVYVCQPEGFIYADHPSHVYVDDIIFGSTHPRYTQLFSDLMKSRFEMSMMGEMTFFLALQVNQSPCGIFINQSNYVLEILKKYGMESCDPIGTPMEIKDKLHLDQNGTPAKPTEKHLKEVKRIFRYLQGTINTGLWYTKDSSFELTGFSDADYAGCKDTFKSTSEAEYVSLSACCAQVFWMRTQLMDYGFDFKKIPIYCDSKSAIAISCNPVQHTRTKHIVVRYHFIKEHVENGMIKLYFVKTDYQLTDLFTKALPADRFNYLVRRLGMRSLSPQELDRVKDATVDSGSKTRSNKKKDRTLPAKSDKKKVEEHSRNNKSSVKQKNHVDYSIRYKRTSLKFAKKTTVNKVWRVKPVKQVWKATGKLFTNVGFHCCSKHMTGDHSRLRNFMKKFIGTVRFRNDYFGAIMGYGDYVIGDSVISRQNGVVERRNRTLVEDARTILIFSKASMFLWEEAIAIACYTQNRSVIHTRHNKTPYELVHDKKPDLKFLCVFRALCYPTNDIEDHGKLRPTADIGIFVGYAPNQKVQPPIPHQGVAAGPTIEDNPLAQADNDLFIYKVNLDEYGDVLKNKARLVAKGYRQEEGIDFEESFATVARIEAIRIFIANAASKNLIFYQMDVKTAFLNGKPKEEVYVSQPEGFIDPYHPTHVYRLKKALYGLKQAPRACGLAAPSHRGLIKPLHRDNMADANVLAPAPTRSNDQILLFAASSVPAIYHQQFWDTLMYEAKIGAYHFQLDEDWFILDVNLLRDALEITLVDQAHQFVSPPLGDAIMDFVNQLGYLGEIHFARLLGLIGPDIQFFRCCRECTYYNAYLEMVAKHDMKIAFEEGGKKKSASKADKPKKPMPSKGKVQKVRKGKSPFQLIDEDEKVHHEPEPQGEGKGKAIATNEQAAQSLLALHTSKRKNDETRADTDITTSNANTKVLYAKDVQNEEISHMVVLEEKIAKLDEGQARPDPGKTPESRPPPEQEHMDEDQAGPNPRQSHEALVGPNPNLMHDDFIATFLNDKPTKNEQGKTTVETKAESMVTVPIQQASTSVPPLSTPIIHLSPPKPISSSL</sequence>
<dbReference type="GO" id="GO:0003676">
    <property type="term" value="F:nucleic acid binding"/>
    <property type="evidence" value="ECO:0007669"/>
    <property type="project" value="InterPro"/>
</dbReference>
<feature type="region of interest" description="Disordered" evidence="3">
    <location>
        <begin position="1659"/>
        <end position="1683"/>
    </location>
</feature>
<dbReference type="Gene3D" id="3.30.420.10">
    <property type="entry name" value="Ribonuclease H-like superfamily/Ribonuclease H"/>
    <property type="match status" value="2"/>
</dbReference>
<evidence type="ECO:0000259" key="5">
    <source>
        <dbReference type="PROSITE" id="PS50994"/>
    </source>
</evidence>